<dbReference type="Proteomes" id="UP000693970">
    <property type="component" value="Unassembled WGS sequence"/>
</dbReference>
<name>A0A9K3KVD2_9STRA</name>
<protein>
    <submittedName>
        <fullName evidence="2">Uncharacterized protein</fullName>
    </submittedName>
</protein>
<dbReference type="OrthoDB" id="43106at2759"/>
<feature type="transmembrane region" description="Helical" evidence="1">
    <location>
        <begin position="75"/>
        <end position="94"/>
    </location>
</feature>
<evidence type="ECO:0000313" key="2">
    <source>
        <dbReference type="EMBL" id="KAG7350477.1"/>
    </source>
</evidence>
<reference evidence="2" key="1">
    <citation type="journal article" date="2021" name="Sci. Rep.">
        <title>Diploid genomic architecture of Nitzschia inconspicua, an elite biomass production diatom.</title>
        <authorList>
            <person name="Oliver A."/>
            <person name="Podell S."/>
            <person name="Pinowska A."/>
            <person name="Traller J.C."/>
            <person name="Smith S.R."/>
            <person name="McClure R."/>
            <person name="Beliaev A."/>
            <person name="Bohutskyi P."/>
            <person name="Hill E.A."/>
            <person name="Rabines A."/>
            <person name="Zheng H."/>
            <person name="Allen L.Z."/>
            <person name="Kuo A."/>
            <person name="Grigoriev I.V."/>
            <person name="Allen A.E."/>
            <person name="Hazlebeck D."/>
            <person name="Allen E.E."/>
        </authorList>
    </citation>
    <scope>NUCLEOTIDE SEQUENCE</scope>
    <source>
        <strain evidence="2">Hildebrandi</strain>
    </source>
</reference>
<keyword evidence="1" id="KW-0472">Membrane</keyword>
<evidence type="ECO:0000256" key="1">
    <source>
        <dbReference type="SAM" id="Phobius"/>
    </source>
</evidence>
<proteinExistence type="predicted"/>
<comment type="caution">
    <text evidence="2">The sequence shown here is derived from an EMBL/GenBank/DDBJ whole genome shotgun (WGS) entry which is preliminary data.</text>
</comment>
<feature type="transmembrane region" description="Helical" evidence="1">
    <location>
        <begin position="207"/>
        <end position="225"/>
    </location>
</feature>
<dbReference type="AlphaFoldDB" id="A0A9K3KVD2"/>
<keyword evidence="3" id="KW-1185">Reference proteome</keyword>
<accession>A0A9K3KVD2</accession>
<reference evidence="2" key="2">
    <citation type="submission" date="2021-04" db="EMBL/GenBank/DDBJ databases">
        <authorList>
            <person name="Podell S."/>
        </authorList>
    </citation>
    <scope>NUCLEOTIDE SEQUENCE</scope>
    <source>
        <strain evidence="2">Hildebrandi</strain>
    </source>
</reference>
<gene>
    <name evidence="2" type="ORF">IV203_009837</name>
</gene>
<keyword evidence="1" id="KW-1133">Transmembrane helix</keyword>
<keyword evidence="1" id="KW-0812">Transmembrane</keyword>
<organism evidence="2 3">
    <name type="scientific">Nitzschia inconspicua</name>
    <dbReference type="NCBI Taxonomy" id="303405"/>
    <lineage>
        <taxon>Eukaryota</taxon>
        <taxon>Sar</taxon>
        <taxon>Stramenopiles</taxon>
        <taxon>Ochrophyta</taxon>
        <taxon>Bacillariophyta</taxon>
        <taxon>Bacillariophyceae</taxon>
        <taxon>Bacillariophycidae</taxon>
        <taxon>Bacillariales</taxon>
        <taxon>Bacillariaceae</taxon>
        <taxon>Nitzschia</taxon>
    </lineage>
</organism>
<sequence>MKFPAFASQLPSFPESVGRFTGEDAQKRALFSSISARLRVSHRMLSSNMELSLTESSQIPSTGVYDAVLPPAETLVGMGVVVVLCIACAWYWNVKVVPVSRTNLAISKSRGEVKQYLDELRSTDPALVKSKNSIPSPSVFDDDLAIENENAIYARTVAQTQTSDRALERWLFTDWLVNNKSERRSGRQKEPALPILRDAKWNSGDNPVVVTAALMVLGLTLTAFTERLSASL</sequence>
<evidence type="ECO:0000313" key="3">
    <source>
        <dbReference type="Proteomes" id="UP000693970"/>
    </source>
</evidence>
<dbReference type="EMBL" id="JAGRRH010000018">
    <property type="protein sequence ID" value="KAG7350477.1"/>
    <property type="molecule type" value="Genomic_DNA"/>
</dbReference>